<comment type="caution">
    <text evidence="5">The sequence shown here is derived from an EMBL/GenBank/DDBJ whole genome shotgun (WGS) entry which is preliminary data.</text>
</comment>
<evidence type="ECO:0000259" key="3">
    <source>
        <dbReference type="PROSITE" id="PS50004"/>
    </source>
</evidence>
<evidence type="ECO:0000256" key="1">
    <source>
        <dbReference type="ARBA" id="ARBA00009048"/>
    </source>
</evidence>
<keyword evidence="6" id="KW-1185">Reference proteome</keyword>
<dbReference type="InterPro" id="IPR035892">
    <property type="entry name" value="C2_domain_sf"/>
</dbReference>
<dbReference type="Pfam" id="PF07002">
    <property type="entry name" value="Copine"/>
    <property type="match status" value="1"/>
</dbReference>
<proteinExistence type="inferred from homology"/>
<dbReference type="InterPro" id="IPR036465">
    <property type="entry name" value="vWFA_dom_sf"/>
</dbReference>
<reference evidence="5" key="1">
    <citation type="submission" date="2023-06" db="EMBL/GenBank/DDBJ databases">
        <title>Survivors Of The Sea: Transcriptome response of Skeletonema marinoi to long-term dormancy.</title>
        <authorList>
            <person name="Pinder M.I.M."/>
            <person name="Kourtchenko O."/>
            <person name="Robertson E.K."/>
            <person name="Larsson T."/>
            <person name="Maumus F."/>
            <person name="Osuna-Cruz C.M."/>
            <person name="Vancaester E."/>
            <person name="Stenow R."/>
            <person name="Vandepoele K."/>
            <person name="Ploug H."/>
            <person name="Bruchert V."/>
            <person name="Godhe A."/>
            <person name="Topel M."/>
        </authorList>
    </citation>
    <scope>NUCLEOTIDE SEQUENCE</scope>
    <source>
        <strain evidence="5">R05AC</strain>
    </source>
</reference>
<dbReference type="Proteomes" id="UP001224775">
    <property type="component" value="Unassembled WGS sequence"/>
</dbReference>
<evidence type="ECO:0000313" key="5">
    <source>
        <dbReference type="EMBL" id="KAK1742018.1"/>
    </source>
</evidence>
<evidence type="ECO:0000256" key="2">
    <source>
        <dbReference type="ARBA" id="ARBA00022737"/>
    </source>
</evidence>
<feature type="domain" description="C2" evidence="3">
    <location>
        <begin position="116"/>
        <end position="247"/>
    </location>
</feature>
<dbReference type="Gene3D" id="3.40.50.410">
    <property type="entry name" value="von Willebrand factor, type A domain"/>
    <property type="match status" value="1"/>
</dbReference>
<dbReference type="Pfam" id="PF00168">
    <property type="entry name" value="C2"/>
    <property type="match status" value="2"/>
</dbReference>
<sequence length="686" mass="73170">MTVEKLQLTLHATGLKNIAGLGKGTSDPYAIVTLLASGPGEKPRILGKTEVIKNSLSPKWTTSFLFDYSFGKETHINVSVVDEIRKQSDKTMGSAVFEIGDILGSRGSTKAKTLKRSGILYARISKAPPRSAGKLALRLRGIKLKNVDGLFSKSDPFFEIRRTHDGGAGGGSWSPVYRGKHMNNNLNPKWEPASIDVNVLCDGDLNKRIQVAVYDHEKKGKHNPMGAFDTTVNELVKSVGGKFELKKGSKTYGTIAVDECKIVGAETSSVMQPPSAPAVATATAPAAASYQPSMMPVPVPVAGFGNMNLGGQPLPVPVPPPKKPTFVDYVSGNCDLNMCVAIDFTGSNGDPRRPGTLHHFSPHGQMNGYEKAISAIGGIVAKYDSDQQFPVYGFGAKYDGVVRHCFQVGNSREVHGVAGILDAYKGVFKTPLIMSGPTVFTEVIQLAATQAKQRYQINPLSYSILLLLTDGAVTDVEATRQVLASVADAPLSIVIVGIGNADFSAMQFLDDFETRSGVNRDIVQFVQFSAHEHNKASLTRATLDEIPDQLVQFFHSRGIMPQADSNFSASKIVIDDYNEEADIDLSMDYGSDGEIALNGDVGCYIDNSYEAGIGKLHVMPPPTAPSGSAPVMAASVPAQPFTFQVQVPPNVTSGQQIQIAHPQTGQPLIVAVPAGVPPGGIFTVSA</sequence>
<organism evidence="5 6">
    <name type="scientific">Skeletonema marinoi</name>
    <dbReference type="NCBI Taxonomy" id="267567"/>
    <lineage>
        <taxon>Eukaryota</taxon>
        <taxon>Sar</taxon>
        <taxon>Stramenopiles</taxon>
        <taxon>Ochrophyta</taxon>
        <taxon>Bacillariophyta</taxon>
        <taxon>Coscinodiscophyceae</taxon>
        <taxon>Thalassiosirophycidae</taxon>
        <taxon>Thalassiosirales</taxon>
        <taxon>Skeletonemataceae</taxon>
        <taxon>Skeletonema</taxon>
        <taxon>Skeletonema marinoi-dohrnii complex</taxon>
    </lineage>
</organism>
<protein>
    <submittedName>
        <fullName evidence="5">Copine</fullName>
    </submittedName>
</protein>
<dbReference type="Gene3D" id="2.60.40.150">
    <property type="entry name" value="C2 domain"/>
    <property type="match status" value="2"/>
</dbReference>
<dbReference type="GO" id="GO:0071277">
    <property type="term" value="P:cellular response to calcium ion"/>
    <property type="evidence" value="ECO:0007669"/>
    <property type="project" value="TreeGrafter"/>
</dbReference>
<dbReference type="PROSITE" id="PS50234">
    <property type="entry name" value="VWFA"/>
    <property type="match status" value="1"/>
</dbReference>
<dbReference type="GO" id="GO:0005544">
    <property type="term" value="F:calcium-dependent phospholipid binding"/>
    <property type="evidence" value="ECO:0007669"/>
    <property type="project" value="InterPro"/>
</dbReference>
<dbReference type="InterPro" id="IPR010734">
    <property type="entry name" value="Copine_C"/>
</dbReference>
<dbReference type="PANTHER" id="PTHR10857:SF106">
    <property type="entry name" value="C2 DOMAIN-CONTAINING PROTEIN"/>
    <property type="match status" value="1"/>
</dbReference>
<dbReference type="SUPFAM" id="SSF49562">
    <property type="entry name" value="C2 domain (Calcium/lipid-binding domain, CaLB)"/>
    <property type="match status" value="2"/>
</dbReference>
<dbReference type="PANTHER" id="PTHR10857">
    <property type="entry name" value="COPINE"/>
    <property type="match status" value="1"/>
</dbReference>
<evidence type="ECO:0000313" key="6">
    <source>
        <dbReference type="Proteomes" id="UP001224775"/>
    </source>
</evidence>
<dbReference type="SMART" id="SM00327">
    <property type="entry name" value="VWA"/>
    <property type="match status" value="1"/>
</dbReference>
<dbReference type="PROSITE" id="PS50004">
    <property type="entry name" value="C2"/>
    <property type="match status" value="2"/>
</dbReference>
<evidence type="ECO:0000259" key="4">
    <source>
        <dbReference type="PROSITE" id="PS50234"/>
    </source>
</evidence>
<gene>
    <name evidence="5" type="ORF">QTG54_007591</name>
</gene>
<dbReference type="InterPro" id="IPR045052">
    <property type="entry name" value="Copine"/>
</dbReference>
<dbReference type="SMART" id="SM00239">
    <property type="entry name" value="C2"/>
    <property type="match status" value="2"/>
</dbReference>
<comment type="similarity">
    <text evidence="1">Belongs to the copine family.</text>
</comment>
<name>A0AAD9DDT5_9STRA</name>
<dbReference type="GO" id="GO:0005886">
    <property type="term" value="C:plasma membrane"/>
    <property type="evidence" value="ECO:0007669"/>
    <property type="project" value="TreeGrafter"/>
</dbReference>
<feature type="domain" description="C2" evidence="3">
    <location>
        <begin position="1"/>
        <end position="112"/>
    </location>
</feature>
<keyword evidence="2" id="KW-0677">Repeat</keyword>
<accession>A0AAD9DDT5</accession>
<dbReference type="InterPro" id="IPR000008">
    <property type="entry name" value="C2_dom"/>
</dbReference>
<dbReference type="CDD" id="cd04047">
    <property type="entry name" value="C2B_Copine"/>
    <property type="match status" value="1"/>
</dbReference>
<dbReference type="EMBL" id="JATAAI010000012">
    <property type="protein sequence ID" value="KAK1742018.1"/>
    <property type="molecule type" value="Genomic_DNA"/>
</dbReference>
<dbReference type="SUPFAM" id="SSF53300">
    <property type="entry name" value="vWA-like"/>
    <property type="match status" value="1"/>
</dbReference>
<dbReference type="InterPro" id="IPR037768">
    <property type="entry name" value="C2B_Copine"/>
</dbReference>
<feature type="domain" description="VWFA" evidence="4">
    <location>
        <begin position="337"/>
        <end position="546"/>
    </location>
</feature>
<dbReference type="InterPro" id="IPR002035">
    <property type="entry name" value="VWF_A"/>
</dbReference>
<dbReference type="AlphaFoldDB" id="A0AAD9DDT5"/>